<dbReference type="PANTHER" id="PTHR33711">
    <property type="entry name" value="DIOXYGENASE, PUTATIVE (AFU_ORTHOLOGUE AFUA_2G02910)-RELATED"/>
    <property type="match status" value="1"/>
</dbReference>
<dbReference type="PROSITE" id="PS00083">
    <property type="entry name" value="INTRADIOL_DIOXYGENAS"/>
    <property type="match status" value="1"/>
</dbReference>
<comment type="similarity">
    <text evidence="1">Belongs to the intradiol ring-cleavage dioxygenase family.</text>
</comment>
<dbReference type="InterPro" id="IPR050770">
    <property type="entry name" value="Intradiol_RC_Dioxygenase"/>
</dbReference>
<dbReference type="InterPro" id="IPR015889">
    <property type="entry name" value="Intradiol_dOase_core"/>
</dbReference>
<dbReference type="GO" id="GO:0008199">
    <property type="term" value="F:ferric iron binding"/>
    <property type="evidence" value="ECO:0007669"/>
    <property type="project" value="InterPro"/>
</dbReference>
<organism evidence="6 7">
    <name type="scientific">Photobacterium rosenbergii</name>
    <dbReference type="NCBI Taxonomy" id="294936"/>
    <lineage>
        <taxon>Bacteria</taxon>
        <taxon>Pseudomonadati</taxon>
        <taxon>Pseudomonadota</taxon>
        <taxon>Gammaproteobacteria</taxon>
        <taxon>Vibrionales</taxon>
        <taxon>Vibrionaceae</taxon>
        <taxon>Photobacterium</taxon>
    </lineage>
</organism>
<evidence type="ECO:0000313" key="7">
    <source>
        <dbReference type="Proteomes" id="UP000241346"/>
    </source>
</evidence>
<dbReference type="Gene3D" id="2.60.130.10">
    <property type="entry name" value="Aromatic compound dioxygenase"/>
    <property type="match status" value="1"/>
</dbReference>
<keyword evidence="2 6" id="KW-0223">Dioxygenase</keyword>
<dbReference type="OrthoDB" id="9805815at2"/>
<sequence>MKRRHFLALWSVLLAKPLWARAPLVATPSQAEGPFYPVVPIPIRANLILQEQGIAGDPIELTGRVKDIKGEPLTGVKVEIWQCDGNGVYDHPQQPNNQNFDRHFAGFGAVETDSNGQYRFRTLFPVPYTGRPPHIHVKLWRGNQELLTTQLYLKGQTGNEWWGGRERQHLQFDPVGNEGNKAGKFDFILSV</sequence>
<dbReference type="Proteomes" id="UP000241346">
    <property type="component" value="Unassembled WGS sequence"/>
</dbReference>
<proteinExistence type="inferred from homology"/>
<accession>A0A2T3N7U3</accession>
<dbReference type="RefSeq" id="WP_107300155.1">
    <property type="nucleotide sequence ID" value="NZ_PYMB01000016.1"/>
</dbReference>
<feature type="chain" id="PRO_5015628794" evidence="4">
    <location>
        <begin position="23"/>
        <end position="191"/>
    </location>
</feature>
<keyword evidence="3" id="KW-0560">Oxidoreductase</keyword>
<dbReference type="GO" id="GO:0018578">
    <property type="term" value="F:protocatechuate 3,4-dioxygenase activity"/>
    <property type="evidence" value="ECO:0007669"/>
    <property type="project" value="InterPro"/>
</dbReference>
<evidence type="ECO:0000256" key="1">
    <source>
        <dbReference type="ARBA" id="ARBA00007825"/>
    </source>
</evidence>
<dbReference type="Pfam" id="PF00775">
    <property type="entry name" value="Dioxygenase_C"/>
    <property type="match status" value="1"/>
</dbReference>
<feature type="signal peptide" evidence="4">
    <location>
        <begin position="1"/>
        <end position="22"/>
    </location>
</feature>
<dbReference type="InterPro" id="IPR039387">
    <property type="entry name" value="3_4-PCD"/>
</dbReference>
<comment type="caution">
    <text evidence="6">The sequence shown here is derived from an EMBL/GenBank/DDBJ whole genome shotgun (WGS) entry which is preliminary data.</text>
</comment>
<dbReference type="InterPro" id="IPR000627">
    <property type="entry name" value="Intradiol_dOase_C"/>
</dbReference>
<protein>
    <submittedName>
        <fullName evidence="6">Protocatechuate 3,4-dioxygenase</fullName>
    </submittedName>
</protein>
<reference evidence="6 7" key="1">
    <citation type="submission" date="2018-03" db="EMBL/GenBank/DDBJ databases">
        <title>Whole genome sequencing of Histamine producing bacteria.</title>
        <authorList>
            <person name="Butler K."/>
        </authorList>
    </citation>
    <scope>NUCLEOTIDE SEQUENCE [LARGE SCALE GENOMIC DNA]</scope>
    <source>
        <strain evidence="6 7">DSM 19138</strain>
    </source>
</reference>
<dbReference type="EMBL" id="PYMB01000016">
    <property type="protein sequence ID" value="PSW09163.1"/>
    <property type="molecule type" value="Genomic_DNA"/>
</dbReference>
<evidence type="ECO:0000256" key="2">
    <source>
        <dbReference type="ARBA" id="ARBA00022964"/>
    </source>
</evidence>
<dbReference type="CDD" id="cd03459">
    <property type="entry name" value="3_4-PCD"/>
    <property type="match status" value="1"/>
</dbReference>
<evidence type="ECO:0000313" key="6">
    <source>
        <dbReference type="EMBL" id="PSW09163.1"/>
    </source>
</evidence>
<evidence type="ECO:0000256" key="4">
    <source>
        <dbReference type="SAM" id="SignalP"/>
    </source>
</evidence>
<dbReference type="PANTHER" id="PTHR33711:SF9">
    <property type="entry name" value="PROTOCATECHUATE 3,4-DIOXYGENASE ALPHA CHAIN"/>
    <property type="match status" value="1"/>
</dbReference>
<name>A0A2T3N7U3_9GAMM</name>
<dbReference type="SUPFAM" id="SSF49482">
    <property type="entry name" value="Aromatic compound dioxygenase"/>
    <property type="match status" value="1"/>
</dbReference>
<evidence type="ECO:0000256" key="3">
    <source>
        <dbReference type="ARBA" id="ARBA00023002"/>
    </source>
</evidence>
<evidence type="ECO:0000259" key="5">
    <source>
        <dbReference type="PROSITE" id="PS00083"/>
    </source>
</evidence>
<keyword evidence="4" id="KW-0732">Signal</keyword>
<gene>
    <name evidence="6" type="ORF">C9J01_21270</name>
</gene>
<dbReference type="AlphaFoldDB" id="A0A2T3N7U3"/>
<feature type="domain" description="Intradiol ring-cleavage dioxygenases" evidence="5">
    <location>
        <begin position="61"/>
        <end position="89"/>
    </location>
</feature>